<comment type="caution">
    <text evidence="5">The sequence shown here is derived from an EMBL/GenBank/DDBJ whole genome shotgun (WGS) entry which is preliminary data.</text>
</comment>
<accession>A0A101I435</accession>
<protein>
    <submittedName>
        <fullName evidence="5">Glycosyl transferase family 2</fullName>
    </submittedName>
</protein>
<keyword evidence="3 5" id="KW-0808">Transferase</keyword>
<dbReference type="PANTHER" id="PTHR43179">
    <property type="entry name" value="RHAMNOSYLTRANSFERASE WBBL"/>
    <property type="match status" value="1"/>
</dbReference>
<evidence type="ECO:0000313" key="6">
    <source>
        <dbReference type="Proteomes" id="UP000053467"/>
    </source>
</evidence>
<sequence>MELIVVLFEKKNVKRFFEKNFKVLRDAKVKLYLLDNGDNKDVIPEGLEKVYIKNENNYGYGKSINIAENLVKEDYFLVSNDDVIFEKDFFRKIEKKMEVYRKENYAIIGFNIFSNNSFRKGIQKTFYNPFVILYHFSFLPFMFSIFDRKCRGYLGVWEGMHFYKSSKEVFGVNGSLMLVNKNTFERIGKFDTEFFLTYEETDLFIRIKKKGYKIFYDKELKAFHEHNISASNDSSKYSYRSMDHFLNKHYGKTIAKCLKVYITIFLFLKKMIKLKYEKG</sequence>
<feature type="domain" description="Glycosyltransferase 2-like" evidence="4">
    <location>
        <begin position="4"/>
        <end position="149"/>
    </location>
</feature>
<evidence type="ECO:0000259" key="4">
    <source>
        <dbReference type="Pfam" id="PF00535"/>
    </source>
</evidence>
<dbReference type="InterPro" id="IPR001173">
    <property type="entry name" value="Glyco_trans_2-like"/>
</dbReference>
<dbReference type="InterPro" id="IPR029044">
    <property type="entry name" value="Nucleotide-diphossugar_trans"/>
</dbReference>
<dbReference type="Proteomes" id="UP000053467">
    <property type="component" value="Unassembled WGS sequence"/>
</dbReference>
<proteinExistence type="inferred from homology"/>
<evidence type="ECO:0000256" key="3">
    <source>
        <dbReference type="ARBA" id="ARBA00022679"/>
    </source>
</evidence>
<dbReference type="PANTHER" id="PTHR43179:SF12">
    <property type="entry name" value="GALACTOFURANOSYLTRANSFERASE GLFT2"/>
    <property type="match status" value="1"/>
</dbReference>
<evidence type="ECO:0000256" key="1">
    <source>
        <dbReference type="ARBA" id="ARBA00006739"/>
    </source>
</evidence>
<organism evidence="5 6">
    <name type="scientific">candidate division TA06 bacterium 34_109</name>
    <dbReference type="NCBI Taxonomy" id="1635277"/>
    <lineage>
        <taxon>Bacteria</taxon>
        <taxon>Bacteria division TA06</taxon>
    </lineage>
</organism>
<dbReference type="Gene3D" id="3.90.550.10">
    <property type="entry name" value="Spore Coat Polysaccharide Biosynthesis Protein SpsA, Chain A"/>
    <property type="match status" value="1"/>
</dbReference>
<evidence type="ECO:0000256" key="2">
    <source>
        <dbReference type="ARBA" id="ARBA00022676"/>
    </source>
</evidence>
<name>A0A101I435_UNCT6</name>
<dbReference type="GO" id="GO:0016757">
    <property type="term" value="F:glycosyltransferase activity"/>
    <property type="evidence" value="ECO:0007669"/>
    <property type="project" value="UniProtKB-KW"/>
</dbReference>
<evidence type="ECO:0000313" key="5">
    <source>
        <dbReference type="EMBL" id="KUK87898.1"/>
    </source>
</evidence>
<reference evidence="6" key="1">
    <citation type="journal article" date="2015" name="MBio">
        <title>Genome-Resolved Metagenomic Analysis Reveals Roles for Candidate Phyla and Other Microbial Community Members in Biogeochemical Transformations in Oil Reservoirs.</title>
        <authorList>
            <person name="Hu P."/>
            <person name="Tom L."/>
            <person name="Singh A."/>
            <person name="Thomas B.C."/>
            <person name="Baker B.J."/>
            <person name="Piceno Y.M."/>
            <person name="Andersen G.L."/>
            <person name="Banfield J.F."/>
        </authorList>
    </citation>
    <scope>NUCLEOTIDE SEQUENCE [LARGE SCALE GENOMIC DNA]</scope>
</reference>
<dbReference type="Pfam" id="PF00535">
    <property type="entry name" value="Glycos_transf_2"/>
    <property type="match status" value="1"/>
</dbReference>
<keyword evidence="2" id="KW-0328">Glycosyltransferase</keyword>
<dbReference type="EMBL" id="LGGX01000002">
    <property type="protein sequence ID" value="KUK87898.1"/>
    <property type="molecule type" value="Genomic_DNA"/>
</dbReference>
<comment type="similarity">
    <text evidence="1">Belongs to the glycosyltransferase 2 family.</text>
</comment>
<dbReference type="SUPFAM" id="SSF53448">
    <property type="entry name" value="Nucleotide-diphospho-sugar transferases"/>
    <property type="match status" value="1"/>
</dbReference>
<gene>
    <name evidence="5" type="ORF">XE03_0417</name>
</gene>
<dbReference type="AlphaFoldDB" id="A0A101I435"/>